<dbReference type="Proteomes" id="UP000824120">
    <property type="component" value="Chromosome 6"/>
</dbReference>
<proteinExistence type="predicted"/>
<evidence type="ECO:0000313" key="2">
    <source>
        <dbReference type="Proteomes" id="UP000824120"/>
    </source>
</evidence>
<protein>
    <recommendedName>
        <fullName evidence="3">Helitron helicase-like domain-containing protein</fullName>
    </recommendedName>
</protein>
<gene>
    <name evidence="1" type="ORF">H5410_032659</name>
</gene>
<evidence type="ECO:0000313" key="1">
    <source>
        <dbReference type="EMBL" id="KAG5601289.1"/>
    </source>
</evidence>
<name>A0A9J5YLN1_SOLCO</name>
<dbReference type="AlphaFoldDB" id="A0A9J5YLN1"/>
<dbReference type="OrthoDB" id="1718834at2759"/>
<dbReference type="PANTHER" id="PTHR45786">
    <property type="entry name" value="DNA BINDING PROTEIN-LIKE"/>
    <property type="match status" value="1"/>
</dbReference>
<accession>A0A9J5YLN1</accession>
<dbReference type="PANTHER" id="PTHR45786:SF78">
    <property type="entry name" value="ATP-DEPENDENT DNA HELICASE"/>
    <property type="match status" value="1"/>
</dbReference>
<evidence type="ECO:0008006" key="3">
    <source>
        <dbReference type="Google" id="ProtNLM"/>
    </source>
</evidence>
<keyword evidence="2" id="KW-1185">Reference proteome</keyword>
<dbReference type="EMBL" id="JACXVP010000006">
    <property type="protein sequence ID" value="KAG5601289.1"/>
    <property type="molecule type" value="Genomic_DNA"/>
</dbReference>
<comment type="caution">
    <text evidence="1">The sequence shown here is derived from an EMBL/GenBank/DDBJ whole genome shotgun (WGS) entry which is preliminary data.</text>
</comment>
<sequence length="273" mass="30850">MNAILPEQTSTTKKDAKNIRNRISYQKIPTEKRVALLALHRAEYSARTHALPQNLAAVHFTKTDSGRQSITPPQSTVFLQNKPSPVTSASQCESIYEIGSTSITCNDQSTLYHPRTTIREHEPTGVKCSNLNTFPCSPTMLRKVPNCKFCAARRLQYESPGFCCSNGSIKLVSHKLPPALKSLYFGTNEESNHFRTYIRTYNNVFAFTSLGVKYDKELAKKTQGIYTFKVQGQMHHFINSLLPTNNEVRNLQIYFYDSDADVINKTLISETLN</sequence>
<reference evidence="1 2" key="1">
    <citation type="submission" date="2020-09" db="EMBL/GenBank/DDBJ databases">
        <title>De no assembly of potato wild relative species, Solanum commersonii.</title>
        <authorList>
            <person name="Cho K."/>
        </authorList>
    </citation>
    <scope>NUCLEOTIDE SEQUENCE [LARGE SCALE GENOMIC DNA]</scope>
    <source>
        <strain evidence="1">LZ3.2</strain>
        <tissue evidence="1">Leaf</tissue>
    </source>
</reference>
<organism evidence="1 2">
    <name type="scientific">Solanum commersonii</name>
    <name type="common">Commerson's wild potato</name>
    <name type="synonym">Commerson's nightshade</name>
    <dbReference type="NCBI Taxonomy" id="4109"/>
    <lineage>
        <taxon>Eukaryota</taxon>
        <taxon>Viridiplantae</taxon>
        <taxon>Streptophyta</taxon>
        <taxon>Embryophyta</taxon>
        <taxon>Tracheophyta</taxon>
        <taxon>Spermatophyta</taxon>
        <taxon>Magnoliopsida</taxon>
        <taxon>eudicotyledons</taxon>
        <taxon>Gunneridae</taxon>
        <taxon>Pentapetalae</taxon>
        <taxon>asterids</taxon>
        <taxon>lamiids</taxon>
        <taxon>Solanales</taxon>
        <taxon>Solanaceae</taxon>
        <taxon>Solanoideae</taxon>
        <taxon>Solaneae</taxon>
        <taxon>Solanum</taxon>
    </lineage>
</organism>